<name>A0ACC5T5D0_ENSAD</name>
<organism evidence="1 2">
    <name type="scientific">Ensifer adhaerens</name>
    <name type="common">Sinorhizobium morelense</name>
    <dbReference type="NCBI Taxonomy" id="106592"/>
    <lineage>
        <taxon>Bacteria</taxon>
        <taxon>Pseudomonadati</taxon>
        <taxon>Pseudomonadota</taxon>
        <taxon>Alphaproteobacteria</taxon>
        <taxon>Hyphomicrobiales</taxon>
        <taxon>Rhizobiaceae</taxon>
        <taxon>Sinorhizobium/Ensifer group</taxon>
        <taxon>Ensifer</taxon>
    </lineage>
</organism>
<reference evidence="1" key="1">
    <citation type="submission" date="2021-03" db="EMBL/GenBank/DDBJ databases">
        <title>Genomic Encyclopedia of Type Strains, Phase IV (KMG-IV): sequencing the most valuable type-strain genomes for metagenomic binning, comparative biology and taxonomic classification.</title>
        <authorList>
            <person name="Goeker M."/>
        </authorList>
    </citation>
    <scope>NUCLEOTIDE SEQUENCE</scope>
    <source>
        <strain evidence="1">DSM 18131</strain>
    </source>
</reference>
<proteinExistence type="predicted"/>
<accession>A0ACC5T5D0</accession>
<protein>
    <submittedName>
        <fullName evidence="1">Methyl-accepting chemotaxis protein</fullName>
    </submittedName>
</protein>
<dbReference type="Proteomes" id="UP000823773">
    <property type="component" value="Unassembled WGS sequence"/>
</dbReference>
<sequence>MKTARKLGLAFALLVVAAGCIGAVVHQQVVTVEKAGRASEVHGRIVAAATDIRLSMARLESSVRGLLVSRDKRYIDSIEKHYASLLKNVDITRKTAESDSEVAAKMKIMLDHVGTWRLKVLEPVMGKALKEKTFAQAVDIAMSDTADSYIDPAQTIIEELRAAEHTAMDNAADEVAKANFATKVTLGAGIGFLIFASVLLGWLLNRLIGKPILAMTNLMLKLAGGDTDIALDRYNRSDEIGAMARAVGVFRDAVDENRRLEADAVSARRVQEEQRTRQLAVDNVRQQGLRGFVDAVQFCFTELSNGDLTIRMKEHVAPEFETIRDKFNDTVAAMEQAIGSVVASVGTIRAGLAQISDASNDLAKRTEEQAANLEETVAALSDASRGVDDAAIGAGRAQEFATTAQENARRGGEIVTMAVEAMTAIESSSNQIGMIIGVIDEIAFQTNLLALNAGVEAARAGDAGRGFAVVAQEVRGLAQRSAEAAKEIKDLISTSSRQVDEGVKLVRASGTSLCEIVVQVSDVNGVVSQIARTSREQATSLKEVSVAADLMDKVTQQNAAMVEETTAAARSLARETDDLARQVQRFRTGSTASPGEMAQEMRRVA</sequence>
<comment type="caution">
    <text evidence="1">The sequence shown here is derived from an EMBL/GenBank/DDBJ whole genome shotgun (WGS) entry which is preliminary data.</text>
</comment>
<keyword evidence="2" id="KW-1185">Reference proteome</keyword>
<dbReference type="EMBL" id="JAGGJR010000016">
    <property type="protein sequence ID" value="MBP1876331.1"/>
    <property type="molecule type" value="Genomic_DNA"/>
</dbReference>
<evidence type="ECO:0000313" key="2">
    <source>
        <dbReference type="Proteomes" id="UP000823773"/>
    </source>
</evidence>
<gene>
    <name evidence="1" type="ORF">J2Z19_006081</name>
</gene>
<evidence type="ECO:0000313" key="1">
    <source>
        <dbReference type="EMBL" id="MBP1876331.1"/>
    </source>
</evidence>